<dbReference type="AlphaFoldDB" id="B7G065"/>
<feature type="transmembrane region" description="Helical" evidence="1">
    <location>
        <begin position="219"/>
        <end position="242"/>
    </location>
</feature>
<dbReference type="InParanoid" id="B7G065"/>
<gene>
    <name evidence="2" type="ORF">PHATRDRAFT_36026</name>
</gene>
<dbReference type="PaxDb" id="2850-Phatr36026"/>
<dbReference type="OrthoDB" id="43427at2759"/>
<reference evidence="3" key="2">
    <citation type="submission" date="2008-08" db="EMBL/GenBank/DDBJ databases">
        <authorList>
            <consortium name="Diatom Consortium"/>
            <person name="Grigoriev I."/>
            <person name="Grimwood J."/>
            <person name="Kuo A."/>
            <person name="Otillar R.P."/>
            <person name="Salamov A."/>
            <person name="Detter J.C."/>
            <person name="Lindquist E."/>
            <person name="Shapiro H."/>
            <person name="Lucas S."/>
            <person name="Glavina del Rio T."/>
            <person name="Pitluck S."/>
            <person name="Rokhsar D."/>
            <person name="Bowler C."/>
        </authorList>
    </citation>
    <scope>GENOME REANNOTATION</scope>
    <source>
        <strain evidence="3">CCAP 1055/1</strain>
    </source>
</reference>
<accession>B7G065</accession>
<keyword evidence="1" id="KW-0472">Membrane</keyword>
<dbReference type="KEGG" id="pti:PHATRDRAFT_36026"/>
<protein>
    <submittedName>
        <fullName evidence="2">Uncharacterized protein</fullName>
    </submittedName>
</protein>
<keyword evidence="3" id="KW-1185">Reference proteome</keyword>
<dbReference type="HOGENOM" id="CLU_825044_0_0_1"/>
<evidence type="ECO:0000256" key="1">
    <source>
        <dbReference type="SAM" id="Phobius"/>
    </source>
</evidence>
<dbReference type="GeneID" id="7201357"/>
<feature type="transmembrane region" description="Helical" evidence="1">
    <location>
        <begin position="248"/>
        <end position="270"/>
    </location>
</feature>
<keyword evidence="1" id="KW-0812">Transmembrane</keyword>
<feature type="transmembrane region" description="Helical" evidence="1">
    <location>
        <begin position="176"/>
        <end position="198"/>
    </location>
</feature>
<evidence type="ECO:0000313" key="3">
    <source>
        <dbReference type="Proteomes" id="UP000000759"/>
    </source>
</evidence>
<dbReference type="EMBL" id="CM000612">
    <property type="protein sequence ID" value="EEC47831.1"/>
    <property type="molecule type" value="Genomic_DNA"/>
</dbReference>
<proteinExistence type="predicted"/>
<reference evidence="2 3" key="1">
    <citation type="journal article" date="2008" name="Nature">
        <title>The Phaeodactylum genome reveals the evolutionary history of diatom genomes.</title>
        <authorList>
            <person name="Bowler C."/>
            <person name="Allen A.E."/>
            <person name="Badger J.H."/>
            <person name="Grimwood J."/>
            <person name="Jabbari K."/>
            <person name="Kuo A."/>
            <person name="Maheswari U."/>
            <person name="Martens C."/>
            <person name="Maumus F."/>
            <person name="Otillar R.P."/>
            <person name="Rayko E."/>
            <person name="Salamov A."/>
            <person name="Vandepoele K."/>
            <person name="Beszteri B."/>
            <person name="Gruber A."/>
            <person name="Heijde M."/>
            <person name="Katinka M."/>
            <person name="Mock T."/>
            <person name="Valentin K."/>
            <person name="Verret F."/>
            <person name="Berges J.A."/>
            <person name="Brownlee C."/>
            <person name="Cadoret J.P."/>
            <person name="Chiovitti A."/>
            <person name="Choi C.J."/>
            <person name="Coesel S."/>
            <person name="De Martino A."/>
            <person name="Detter J.C."/>
            <person name="Durkin C."/>
            <person name="Falciatore A."/>
            <person name="Fournet J."/>
            <person name="Haruta M."/>
            <person name="Huysman M.J."/>
            <person name="Jenkins B.D."/>
            <person name="Jiroutova K."/>
            <person name="Jorgensen R.E."/>
            <person name="Joubert Y."/>
            <person name="Kaplan A."/>
            <person name="Kroger N."/>
            <person name="Kroth P.G."/>
            <person name="La Roche J."/>
            <person name="Lindquist E."/>
            <person name="Lommer M."/>
            <person name="Martin-Jezequel V."/>
            <person name="Lopez P.J."/>
            <person name="Lucas S."/>
            <person name="Mangogna M."/>
            <person name="McGinnis K."/>
            <person name="Medlin L.K."/>
            <person name="Montsant A."/>
            <person name="Oudot-Le Secq M.P."/>
            <person name="Napoli C."/>
            <person name="Obornik M."/>
            <person name="Parker M.S."/>
            <person name="Petit J.L."/>
            <person name="Porcel B.M."/>
            <person name="Poulsen N."/>
            <person name="Robison M."/>
            <person name="Rychlewski L."/>
            <person name="Rynearson T.A."/>
            <person name="Schmutz J."/>
            <person name="Shapiro H."/>
            <person name="Siaut M."/>
            <person name="Stanley M."/>
            <person name="Sussman M.R."/>
            <person name="Taylor A.R."/>
            <person name="Vardi A."/>
            <person name="von Dassow P."/>
            <person name="Vyverman W."/>
            <person name="Willis A."/>
            <person name="Wyrwicz L.S."/>
            <person name="Rokhsar D.S."/>
            <person name="Weissenbach J."/>
            <person name="Armbrust E.V."/>
            <person name="Green B.R."/>
            <person name="Van de Peer Y."/>
            <person name="Grigoriev I.V."/>
        </authorList>
    </citation>
    <scope>NUCLEOTIDE SEQUENCE [LARGE SCALE GENOMIC DNA]</scope>
    <source>
        <strain evidence="2 3">CCAP 1055/1</strain>
    </source>
</reference>
<evidence type="ECO:0000313" key="2">
    <source>
        <dbReference type="EMBL" id="EEC47831.1"/>
    </source>
</evidence>
<name>B7G065_PHATC</name>
<keyword evidence="1" id="KW-1133">Transmembrane helix</keyword>
<dbReference type="Proteomes" id="UP000000759">
    <property type="component" value="Chromosome 9"/>
</dbReference>
<organism evidence="2 3">
    <name type="scientific">Phaeodactylum tricornutum (strain CCAP 1055/1)</name>
    <dbReference type="NCBI Taxonomy" id="556484"/>
    <lineage>
        <taxon>Eukaryota</taxon>
        <taxon>Sar</taxon>
        <taxon>Stramenopiles</taxon>
        <taxon>Ochrophyta</taxon>
        <taxon>Bacillariophyta</taxon>
        <taxon>Bacillariophyceae</taxon>
        <taxon>Bacillariophycidae</taxon>
        <taxon>Naviculales</taxon>
        <taxon>Phaeodactylaceae</taxon>
        <taxon>Phaeodactylum</taxon>
    </lineage>
</organism>
<dbReference type="RefSeq" id="XP_002180423.1">
    <property type="nucleotide sequence ID" value="XM_002180387.1"/>
</dbReference>
<sequence>MGLYRRHTSSFGKSCKMLKIAYLVGVLLVARCAVAFRSPSAISKGLGRSELIIKDDSLRRHSDLNEAICPVRTSRIEASLYLSERINQYTQSVENRARRTLRSAAAQTRTVTTNLPYFATTSVSQAKAVAKTYWWTSPLVLCLIPLYAEIALQTKAHFPVWWKMVDMTYIFESSNAHSVVLCFLASNVSYLFSGLYLLRRFPPRKFPAARMASVFSWTTSRYTWLSFWVLAAGFISTIFHSVQALGDYHVAEALCFLDHGIAIAAVGYFWNVCGRPSRAVWLLGGTGMLCLSCPIRPGYAWLHSAWHILSAAAAVAWGRQSKTAPHRAQVERTMVHR</sequence>